<gene>
    <name evidence="2" type="ORF">BD311DRAFT_812661</name>
</gene>
<name>A0A4Q9M699_9APHY</name>
<dbReference type="EMBL" id="ML143745">
    <property type="protein sequence ID" value="TBU21106.1"/>
    <property type="molecule type" value="Genomic_DNA"/>
</dbReference>
<feature type="region of interest" description="Disordered" evidence="1">
    <location>
        <begin position="33"/>
        <end position="57"/>
    </location>
</feature>
<evidence type="ECO:0000256" key="1">
    <source>
        <dbReference type="SAM" id="MobiDB-lite"/>
    </source>
</evidence>
<protein>
    <submittedName>
        <fullName evidence="2">Uncharacterized protein</fullName>
    </submittedName>
</protein>
<dbReference type="AlphaFoldDB" id="A0A4Q9M699"/>
<organism evidence="2">
    <name type="scientific">Dichomitus squalens</name>
    <dbReference type="NCBI Taxonomy" id="114155"/>
    <lineage>
        <taxon>Eukaryota</taxon>
        <taxon>Fungi</taxon>
        <taxon>Dikarya</taxon>
        <taxon>Basidiomycota</taxon>
        <taxon>Agaricomycotina</taxon>
        <taxon>Agaricomycetes</taxon>
        <taxon>Polyporales</taxon>
        <taxon>Polyporaceae</taxon>
        <taxon>Dichomitus</taxon>
    </lineage>
</organism>
<accession>A0A4Q9M699</accession>
<reference evidence="2" key="1">
    <citation type="submission" date="2019-01" db="EMBL/GenBank/DDBJ databases">
        <title>Draft genome sequences of three monokaryotic isolates of the white-rot basidiomycete fungus Dichomitus squalens.</title>
        <authorList>
            <consortium name="DOE Joint Genome Institute"/>
            <person name="Lopez S.C."/>
            <person name="Andreopoulos B."/>
            <person name="Pangilinan J."/>
            <person name="Lipzen A."/>
            <person name="Riley R."/>
            <person name="Ahrendt S."/>
            <person name="Ng V."/>
            <person name="Barry K."/>
            <person name="Daum C."/>
            <person name="Grigoriev I.V."/>
            <person name="Hilden K.S."/>
            <person name="Makela M.R."/>
            <person name="de Vries R.P."/>
        </authorList>
    </citation>
    <scope>NUCLEOTIDE SEQUENCE [LARGE SCALE GENOMIC DNA]</scope>
    <source>
        <strain evidence="2">OM18370.1</strain>
    </source>
</reference>
<sequence>MSPVACYTAPHGWEMDAQERLGRYAHPVLAVPAQQRPWTRPERASSEPLPVPENELH</sequence>
<proteinExistence type="predicted"/>
<evidence type="ECO:0000313" key="2">
    <source>
        <dbReference type="EMBL" id="TBU21106.1"/>
    </source>
</evidence>
<dbReference type="Proteomes" id="UP000292957">
    <property type="component" value="Unassembled WGS sequence"/>
</dbReference>